<dbReference type="InterPro" id="IPR035994">
    <property type="entry name" value="Nucleoside_phosphorylase_sf"/>
</dbReference>
<evidence type="ECO:0000313" key="1">
    <source>
        <dbReference type="EMBL" id="KAJ5100714.1"/>
    </source>
</evidence>
<dbReference type="GO" id="GO:0009116">
    <property type="term" value="P:nucleoside metabolic process"/>
    <property type="evidence" value="ECO:0007669"/>
    <property type="project" value="InterPro"/>
</dbReference>
<sequence length="206" mass="22743">MSVSQEKLPGALKPPNSPLEYLIGWICILPNEYYEAIKMFDERYDTTHIVRGRGDKNSYDVGRIGNHLVVMNCPACGTSGQIRATKIASDMKSTFPAIRFVFLVGIGGASPFRRDVRLGDVVLGAKVLPYMQGRQTDHGFQITGREGVPPPILQTAITRLGAQLRQGLNLQKAIEMTSPNAIERPETDNLYKASYIHELGARAVSR</sequence>
<reference evidence="1" key="1">
    <citation type="submission" date="2022-11" db="EMBL/GenBank/DDBJ databases">
        <authorList>
            <person name="Petersen C."/>
        </authorList>
    </citation>
    <scope>NUCLEOTIDE SEQUENCE</scope>
    <source>
        <strain evidence="1">IBT 30069</strain>
    </source>
</reference>
<dbReference type="EMBL" id="JAPQKH010000004">
    <property type="protein sequence ID" value="KAJ5100714.1"/>
    <property type="molecule type" value="Genomic_DNA"/>
</dbReference>
<evidence type="ECO:0000313" key="2">
    <source>
        <dbReference type="Proteomes" id="UP001149165"/>
    </source>
</evidence>
<reference evidence="1" key="2">
    <citation type="journal article" date="2023" name="IMA Fungus">
        <title>Comparative genomic study of the Penicillium genus elucidates a diverse pangenome and 15 lateral gene transfer events.</title>
        <authorList>
            <person name="Petersen C."/>
            <person name="Sorensen T."/>
            <person name="Nielsen M.R."/>
            <person name="Sondergaard T.E."/>
            <person name="Sorensen J.L."/>
            <person name="Fitzpatrick D.A."/>
            <person name="Frisvad J.C."/>
            <person name="Nielsen K.L."/>
        </authorList>
    </citation>
    <scope>NUCLEOTIDE SEQUENCE</scope>
    <source>
        <strain evidence="1">IBT 30069</strain>
    </source>
</reference>
<gene>
    <name evidence="1" type="ORF">N7456_006766</name>
</gene>
<dbReference type="GO" id="GO:0003824">
    <property type="term" value="F:catalytic activity"/>
    <property type="evidence" value="ECO:0007669"/>
    <property type="project" value="InterPro"/>
</dbReference>
<accession>A0A9W9FIG3</accession>
<dbReference type="Proteomes" id="UP001149165">
    <property type="component" value="Unassembled WGS sequence"/>
</dbReference>
<dbReference type="Gene3D" id="3.40.50.1580">
    <property type="entry name" value="Nucleoside phosphorylase domain"/>
    <property type="match status" value="1"/>
</dbReference>
<proteinExistence type="predicted"/>
<dbReference type="PANTHER" id="PTHR46082:SF6">
    <property type="entry name" value="AAA+ ATPASE DOMAIN-CONTAINING PROTEIN-RELATED"/>
    <property type="match status" value="1"/>
</dbReference>
<name>A0A9W9FIG3_9EURO</name>
<dbReference type="InterPro" id="IPR053137">
    <property type="entry name" value="NLR-like"/>
</dbReference>
<dbReference type="SUPFAM" id="SSF53167">
    <property type="entry name" value="Purine and uridine phosphorylases"/>
    <property type="match status" value="1"/>
</dbReference>
<dbReference type="OrthoDB" id="1577640at2759"/>
<dbReference type="AlphaFoldDB" id="A0A9W9FIG3"/>
<keyword evidence="2" id="KW-1185">Reference proteome</keyword>
<dbReference type="PANTHER" id="PTHR46082">
    <property type="entry name" value="ATP/GTP-BINDING PROTEIN-RELATED"/>
    <property type="match status" value="1"/>
</dbReference>
<evidence type="ECO:0008006" key="3">
    <source>
        <dbReference type="Google" id="ProtNLM"/>
    </source>
</evidence>
<comment type="caution">
    <text evidence="1">The sequence shown here is derived from an EMBL/GenBank/DDBJ whole genome shotgun (WGS) entry which is preliminary data.</text>
</comment>
<organism evidence="1 2">
    <name type="scientific">Penicillium angulare</name>
    <dbReference type="NCBI Taxonomy" id="116970"/>
    <lineage>
        <taxon>Eukaryota</taxon>
        <taxon>Fungi</taxon>
        <taxon>Dikarya</taxon>
        <taxon>Ascomycota</taxon>
        <taxon>Pezizomycotina</taxon>
        <taxon>Eurotiomycetes</taxon>
        <taxon>Eurotiomycetidae</taxon>
        <taxon>Eurotiales</taxon>
        <taxon>Aspergillaceae</taxon>
        <taxon>Penicillium</taxon>
    </lineage>
</organism>
<protein>
    <recommendedName>
        <fullName evidence="3">Nucleoside phosphorylase domain-containing protein</fullName>
    </recommendedName>
</protein>